<organism evidence="3 4">
    <name type="scientific">Aquirhabdus parva</name>
    <dbReference type="NCBI Taxonomy" id="2283318"/>
    <lineage>
        <taxon>Bacteria</taxon>
        <taxon>Pseudomonadati</taxon>
        <taxon>Pseudomonadota</taxon>
        <taxon>Gammaproteobacteria</taxon>
        <taxon>Moraxellales</taxon>
        <taxon>Moraxellaceae</taxon>
        <taxon>Aquirhabdus</taxon>
    </lineage>
</organism>
<keyword evidence="2" id="KW-0732">Signal</keyword>
<dbReference type="OrthoDB" id="5943at2"/>
<reference evidence="3 4" key="1">
    <citation type="submission" date="2018-07" db="EMBL/GenBank/DDBJ databases">
        <title>Genome sequencing of Moraxellaceae gen. HYN0046.</title>
        <authorList>
            <person name="Kim M."/>
            <person name="Yi H."/>
        </authorList>
    </citation>
    <scope>NUCLEOTIDE SEQUENCE [LARGE SCALE GENOMIC DNA]</scope>
    <source>
        <strain evidence="3 4">HYN0046</strain>
    </source>
</reference>
<dbReference type="InterPro" id="IPR019613">
    <property type="entry name" value="DUF4198"/>
</dbReference>
<feature type="chain" id="PRO_5016741143" evidence="2">
    <location>
        <begin position="25"/>
        <end position="280"/>
    </location>
</feature>
<evidence type="ECO:0000256" key="1">
    <source>
        <dbReference type="SAM" id="MobiDB-lite"/>
    </source>
</evidence>
<evidence type="ECO:0000256" key="2">
    <source>
        <dbReference type="SAM" id="SignalP"/>
    </source>
</evidence>
<name>A0A345P6U4_9GAMM</name>
<dbReference type="RefSeq" id="WP_114899113.1">
    <property type="nucleotide sequence ID" value="NZ_CP031222.1"/>
</dbReference>
<proteinExistence type="predicted"/>
<sequence>MTLSPVYKTSFLAAMLFSSSVALAHTPYILPFHFDTKKDVATIQASATEDLFIPDHGITGDFTVTSPAGTKSSITDATSLKEVTLVQVPLADNGTYRITLNAKPRVSKYTNINGRWLSVRPARPDGSLPKEALSDRGYALPSELSKDAKLVESTSTRTLETFVTKGASSDKALTPTGKGLELKFTDNPSEIYVDKGLEFDVLFDGKPVKNQVVQIEQPGKAPIELTADEKGHVKATFTQAGTYLLEATYPNDPESHNENGRKTPPKANSYNYGLSFSVSQ</sequence>
<dbReference type="Pfam" id="PF10670">
    <property type="entry name" value="DUF4198"/>
    <property type="match status" value="1"/>
</dbReference>
<dbReference type="AlphaFoldDB" id="A0A345P6U4"/>
<protein>
    <submittedName>
        <fullName evidence="3">DUF4198 domain-containing protein</fullName>
    </submittedName>
</protein>
<dbReference type="KEGG" id="mbah:HYN46_09225"/>
<gene>
    <name evidence="3" type="ORF">HYN46_09225</name>
</gene>
<accession>A0A345P6U4</accession>
<feature type="compositionally biased region" description="Polar residues" evidence="1">
    <location>
        <begin position="266"/>
        <end position="280"/>
    </location>
</feature>
<evidence type="ECO:0000313" key="4">
    <source>
        <dbReference type="Proteomes" id="UP000253940"/>
    </source>
</evidence>
<dbReference type="EMBL" id="CP031222">
    <property type="protein sequence ID" value="AXI03003.1"/>
    <property type="molecule type" value="Genomic_DNA"/>
</dbReference>
<keyword evidence="4" id="KW-1185">Reference proteome</keyword>
<dbReference type="Proteomes" id="UP000253940">
    <property type="component" value="Chromosome"/>
</dbReference>
<feature type="signal peptide" evidence="2">
    <location>
        <begin position="1"/>
        <end position="24"/>
    </location>
</feature>
<feature type="region of interest" description="Disordered" evidence="1">
    <location>
        <begin position="248"/>
        <end position="280"/>
    </location>
</feature>
<evidence type="ECO:0000313" key="3">
    <source>
        <dbReference type="EMBL" id="AXI03003.1"/>
    </source>
</evidence>